<proteinExistence type="predicted"/>
<accession>A0ACC2E4V0</accession>
<reference evidence="2" key="1">
    <citation type="journal article" date="2024" name="Proc. Natl. Acad. Sci. U.S.A.">
        <title>Extraordinary preservation of gene collinearity over three hundred million years revealed in homosporous lycophytes.</title>
        <authorList>
            <person name="Li C."/>
            <person name="Wickell D."/>
            <person name="Kuo L.Y."/>
            <person name="Chen X."/>
            <person name="Nie B."/>
            <person name="Liao X."/>
            <person name="Peng D."/>
            <person name="Ji J."/>
            <person name="Jenkins J."/>
            <person name="Williams M."/>
            <person name="Shu S."/>
            <person name="Plott C."/>
            <person name="Barry K."/>
            <person name="Rajasekar S."/>
            <person name="Grimwood J."/>
            <person name="Han X."/>
            <person name="Sun S."/>
            <person name="Hou Z."/>
            <person name="He W."/>
            <person name="Dai G."/>
            <person name="Sun C."/>
            <person name="Schmutz J."/>
            <person name="Leebens-Mack J.H."/>
            <person name="Li F.W."/>
            <person name="Wang L."/>
        </authorList>
    </citation>
    <scope>NUCLEOTIDE SEQUENCE [LARGE SCALE GENOMIC DNA]</scope>
    <source>
        <strain evidence="2">cv. PW_Plant_1</strain>
    </source>
</reference>
<evidence type="ECO:0000313" key="2">
    <source>
        <dbReference type="Proteomes" id="UP001162992"/>
    </source>
</evidence>
<name>A0ACC2E4V0_DIPCM</name>
<organism evidence="1 2">
    <name type="scientific">Diphasiastrum complanatum</name>
    <name type="common">Issler's clubmoss</name>
    <name type="synonym">Lycopodium complanatum</name>
    <dbReference type="NCBI Taxonomy" id="34168"/>
    <lineage>
        <taxon>Eukaryota</taxon>
        <taxon>Viridiplantae</taxon>
        <taxon>Streptophyta</taxon>
        <taxon>Embryophyta</taxon>
        <taxon>Tracheophyta</taxon>
        <taxon>Lycopodiopsida</taxon>
        <taxon>Lycopodiales</taxon>
        <taxon>Lycopodiaceae</taxon>
        <taxon>Lycopodioideae</taxon>
        <taxon>Diphasiastrum</taxon>
    </lineage>
</organism>
<sequence>MIAPTSLVPPLTALIAPTSLVPLLTTLLLSLPPLPSIAGSSIDDCPNIAGSSIDSSHCSNIAGSSIDSSPALTTSSAAVGKNSIDSSNTVVAIVDSSIPTAASTCTKDSTIPSVPNASTNSKVADPETLSAVVAVPLSEVLSSKLLEDDIYTPRKAFEGYLKAEVDALRLQVQQLKISMMTLLQDNKVLKQKIQSLEGTPSPVTNKINELERHLSEHKEATKSWASLFQKEDGNAAPMSTVISATISEEKLRDFKSLNVRVRGVLDTQDAMKEAKSFLDTTLSFNAAGLDKAWRTKKDNSTLIIRFISREGLSGVGAARVLVHFTHATYFVIFPLIAHNIPRHLSLL</sequence>
<gene>
    <name evidence="1" type="ORF">O6H91_03G029800</name>
</gene>
<dbReference type="Proteomes" id="UP001162992">
    <property type="component" value="Chromosome 3"/>
</dbReference>
<protein>
    <submittedName>
        <fullName evidence="1">Uncharacterized protein</fullName>
    </submittedName>
</protein>
<keyword evidence="2" id="KW-1185">Reference proteome</keyword>
<dbReference type="EMBL" id="CM055094">
    <property type="protein sequence ID" value="KAJ7561469.1"/>
    <property type="molecule type" value="Genomic_DNA"/>
</dbReference>
<comment type="caution">
    <text evidence="1">The sequence shown here is derived from an EMBL/GenBank/DDBJ whole genome shotgun (WGS) entry which is preliminary data.</text>
</comment>
<evidence type="ECO:0000313" key="1">
    <source>
        <dbReference type="EMBL" id="KAJ7561469.1"/>
    </source>
</evidence>